<dbReference type="SUPFAM" id="SSF57567">
    <property type="entry name" value="Serine protease inhibitors"/>
    <property type="match status" value="2"/>
</dbReference>
<dbReference type="InterPro" id="IPR036084">
    <property type="entry name" value="Ser_inhib-like_sf"/>
</dbReference>
<sequence length="1090" mass="110386">MHFAAFLVFLTVTLVESSPFNCTNCGNVKCGENEVFVTGKARRDEFCKPFYTPITMLEQPRQCVCKPHFVRNSWGECVPKKNCFRCKSRLQKDWHLCSSSCPVTGNKAIRFFCRTMCTPGCDCPPGWVVDPNNWKKCIKAEAGPPLCQPHSRFQPCVSTCEPVCGLRPPKHCFTHCHRGACVCNKGFAAFVRNSELICVRKEKCEWYLRTAQFFALNRTAGRENLANNLGSVTSGSHGVVLPGTIGHAISSERTYSVGSAPNDNTVIGLDGVAIRTATPSSGNAIGLGSTNAGIGAAGVLSSGAAGSGGIGAGLGSTLTSISTMPGMSGIPPLGASSVVSLEPGLGDGRERVESALSSVSMGSTANQGDFPTTSVGTGVYTEAGAVGTSTGAAPTTGLLLPVPPGLSTVGAPLTNVPVTDSGTAGIIGPAGLHPNVHVHEAIAVNSSSATTPNPLPSVRAAGLGEITPGITRGSGSVPTRPHFNNTGAAGAPTGVFVGSVVHGVTSTTGGAVGLLSDAGARRGAITMTTGAAVPVSGSHGGMGVATRSAPTAMSSAPRSSGTILSGTSALPSLSGGGIHADGERASGRSSVVIGRDIGNEGPRAAAATSLLTSTRTENDQIVARIAAAHGSASSDSYRLASLSTLPDGIYSIAHGRAMIPSFPVRSPGVPIGARTTVSPPYVHATSSEIGMGLSGRSRSHIGRSGETVGITVRNVSVSSAGGFPPQAFGTMSAGVNGENILTAVSRSPVSSYRTGSRGHNGAAGASETPPVSIYPSGSSSVITTESGSTRAGRPNNLTSVLRGHGAVAAGGAATPSADVSSGVIGEAGGIDGFNGDGRHRPVSLGHRWTYTNTLGHGLNVYGEPVPSTAGNKPPVSTSSSTTGNGTVRFLPPPVASNSHGTMPIVGTQGTAMTRTTYTSQTPAISGTGADIEAANNVLVGTFTYPGNIAGTSHAGAVSPYTTATTRQNLGTHVFNVIPVRTVGTIPTVIGGRTESAGVAAATENARGRRHQMHITNPYSVTFDKTLSDVYPSVLPSVLRSAAVESASGSLISGNSLRSSLPHESIHSPNIDVGENLPNTATNIESANTPV</sequence>
<feature type="compositionally biased region" description="Polar residues" evidence="2">
    <location>
        <begin position="775"/>
        <end position="795"/>
    </location>
</feature>
<feature type="signal peptide" evidence="3">
    <location>
        <begin position="1"/>
        <end position="17"/>
    </location>
</feature>
<feature type="region of interest" description="Disordered" evidence="2">
    <location>
        <begin position="538"/>
        <end position="562"/>
    </location>
</feature>
<dbReference type="PANTHER" id="PTHR23259:SF70">
    <property type="entry name" value="ACCESSORY GLAND PROTEIN ACP62F-RELATED"/>
    <property type="match status" value="1"/>
</dbReference>
<evidence type="ECO:0000256" key="3">
    <source>
        <dbReference type="SAM" id="SignalP"/>
    </source>
</evidence>
<feature type="region of interest" description="Disordered" evidence="2">
    <location>
        <begin position="749"/>
        <end position="795"/>
    </location>
</feature>
<feature type="chain" id="PRO_5012081623" evidence="3">
    <location>
        <begin position="18"/>
        <end position="1090"/>
    </location>
</feature>
<name>A0A224YFM6_9ACAR</name>
<dbReference type="EMBL" id="GFPF01005350">
    <property type="protein sequence ID" value="MAA16496.1"/>
    <property type="molecule type" value="Transcribed_RNA"/>
</dbReference>
<keyword evidence="1" id="KW-1015">Disulfide bond</keyword>
<dbReference type="AlphaFoldDB" id="A0A224YFM6"/>
<evidence type="ECO:0000313" key="4">
    <source>
        <dbReference type="EMBL" id="MAA16496.1"/>
    </source>
</evidence>
<evidence type="ECO:0000256" key="2">
    <source>
        <dbReference type="SAM" id="MobiDB-lite"/>
    </source>
</evidence>
<evidence type="ECO:0000256" key="1">
    <source>
        <dbReference type="ARBA" id="ARBA00023157"/>
    </source>
</evidence>
<feature type="compositionally biased region" description="Polar residues" evidence="2">
    <location>
        <begin position="548"/>
        <end position="562"/>
    </location>
</feature>
<proteinExistence type="predicted"/>
<reference evidence="4" key="1">
    <citation type="journal article" date="2017" name="Parasit. Vectors">
        <title>Sialotranscriptomics of Rhipicephalus zambeziensis reveals intricate expression profiles of secretory proteins and suggests tight temporal transcriptional regulation during blood-feeding.</title>
        <authorList>
            <person name="de Castro M.H."/>
            <person name="de Klerk D."/>
            <person name="Pienaar R."/>
            <person name="Rees D.J.G."/>
            <person name="Mans B.J."/>
        </authorList>
    </citation>
    <scope>NUCLEOTIDE SEQUENCE</scope>
    <source>
        <tissue evidence="4">Salivary glands</tissue>
    </source>
</reference>
<accession>A0A224YFM6</accession>
<dbReference type="InterPro" id="IPR051368">
    <property type="entry name" value="SerProtInhib-TIL_Domain"/>
</dbReference>
<keyword evidence="3" id="KW-0732">Signal</keyword>
<organism evidence="4">
    <name type="scientific">Rhipicephalus zambeziensis</name>
    <dbReference type="NCBI Taxonomy" id="60191"/>
    <lineage>
        <taxon>Eukaryota</taxon>
        <taxon>Metazoa</taxon>
        <taxon>Ecdysozoa</taxon>
        <taxon>Arthropoda</taxon>
        <taxon>Chelicerata</taxon>
        <taxon>Arachnida</taxon>
        <taxon>Acari</taxon>
        <taxon>Parasitiformes</taxon>
        <taxon>Ixodida</taxon>
        <taxon>Ixodoidea</taxon>
        <taxon>Ixodidae</taxon>
        <taxon>Rhipicephalinae</taxon>
        <taxon>Rhipicephalus</taxon>
        <taxon>Rhipicephalus</taxon>
    </lineage>
</organism>
<dbReference type="Gene3D" id="2.10.25.10">
    <property type="entry name" value="Laminin"/>
    <property type="match status" value="3"/>
</dbReference>
<feature type="region of interest" description="Disordered" evidence="2">
    <location>
        <begin position="1052"/>
        <end position="1090"/>
    </location>
</feature>
<dbReference type="CDD" id="cd19941">
    <property type="entry name" value="TIL"/>
    <property type="match status" value="3"/>
</dbReference>
<feature type="compositionally biased region" description="Polar residues" evidence="2">
    <location>
        <begin position="1076"/>
        <end position="1090"/>
    </location>
</feature>
<dbReference type="PANTHER" id="PTHR23259">
    <property type="entry name" value="RIDDLE"/>
    <property type="match status" value="1"/>
</dbReference>
<protein>
    <submittedName>
        <fullName evidence="4">TIL domain containing protein</fullName>
    </submittedName>
</protein>